<evidence type="ECO:0000313" key="5">
    <source>
        <dbReference type="EMBL" id="RGD57212.1"/>
    </source>
</evidence>
<dbReference type="GO" id="GO:0005524">
    <property type="term" value="F:ATP binding"/>
    <property type="evidence" value="ECO:0007669"/>
    <property type="project" value="InterPro"/>
</dbReference>
<evidence type="ECO:0000256" key="3">
    <source>
        <dbReference type="PROSITE-ProRule" id="PRU00221"/>
    </source>
</evidence>
<dbReference type="InterPro" id="IPR019775">
    <property type="entry name" value="WD40_repeat_CS"/>
</dbReference>
<dbReference type="EMBL" id="QVIG01000001">
    <property type="protein sequence ID" value="RGD57212.1"/>
    <property type="molecule type" value="Genomic_DNA"/>
</dbReference>
<dbReference type="PANTHER" id="PTHR19879">
    <property type="entry name" value="TRANSCRIPTION INITIATION FACTOR TFIID"/>
    <property type="match status" value="1"/>
</dbReference>
<dbReference type="Gene3D" id="2.130.10.10">
    <property type="entry name" value="YVTN repeat-like/Quinoprotein amine dehydrogenase"/>
    <property type="match status" value="4"/>
</dbReference>
<accession>A0A372ZP28</accession>
<dbReference type="InterPro" id="IPR000719">
    <property type="entry name" value="Prot_kinase_dom"/>
</dbReference>
<keyword evidence="5" id="KW-0808">Transferase</keyword>
<feature type="domain" description="Protein kinase" evidence="4">
    <location>
        <begin position="22"/>
        <end position="301"/>
    </location>
</feature>
<keyword evidence="5" id="KW-0418">Kinase</keyword>
<keyword evidence="1 3" id="KW-0853">WD repeat</keyword>
<dbReference type="CDD" id="cd14014">
    <property type="entry name" value="STKc_PknB_like"/>
    <property type="match status" value="1"/>
</dbReference>
<dbReference type="PROSITE" id="PS50011">
    <property type="entry name" value="PROTEIN_KINASE_DOM"/>
    <property type="match status" value="1"/>
</dbReference>
<dbReference type="SMART" id="SM00220">
    <property type="entry name" value="S_TKc"/>
    <property type="match status" value="1"/>
</dbReference>
<dbReference type="InterPro" id="IPR011009">
    <property type="entry name" value="Kinase-like_dom_sf"/>
</dbReference>
<dbReference type="PROSITE" id="PS00678">
    <property type="entry name" value="WD_REPEATS_1"/>
    <property type="match status" value="2"/>
</dbReference>
<dbReference type="RefSeq" id="WP_117486032.1">
    <property type="nucleotide sequence ID" value="NZ_QVIG01000001.1"/>
</dbReference>
<evidence type="ECO:0000256" key="2">
    <source>
        <dbReference type="ARBA" id="ARBA00022737"/>
    </source>
</evidence>
<gene>
    <name evidence="5" type="ORF">DR950_04835</name>
</gene>
<protein>
    <submittedName>
        <fullName evidence="5">Protein kinase</fullName>
    </submittedName>
</protein>
<dbReference type="PROSITE" id="PS50082">
    <property type="entry name" value="WD_REPEATS_2"/>
    <property type="match status" value="3"/>
</dbReference>
<dbReference type="InterPro" id="IPR008271">
    <property type="entry name" value="Ser/Thr_kinase_AS"/>
</dbReference>
<dbReference type="Gene3D" id="3.30.200.20">
    <property type="entry name" value="Phosphorylase Kinase, domain 1"/>
    <property type="match status" value="1"/>
</dbReference>
<comment type="caution">
    <text evidence="5">The sequence shown here is derived from an EMBL/GenBank/DDBJ whole genome shotgun (WGS) entry which is preliminary data.</text>
</comment>
<feature type="repeat" description="WD" evidence="3">
    <location>
        <begin position="645"/>
        <end position="676"/>
    </location>
</feature>
<dbReference type="Pfam" id="PF00069">
    <property type="entry name" value="Pkinase"/>
    <property type="match status" value="1"/>
</dbReference>
<keyword evidence="2" id="KW-0677">Repeat</keyword>
<dbReference type="SUPFAM" id="SSF50998">
    <property type="entry name" value="Quinoprotein alcohol dehydrogenase-like"/>
    <property type="match status" value="2"/>
</dbReference>
<dbReference type="SUPFAM" id="SSF48452">
    <property type="entry name" value="TPR-like"/>
    <property type="match status" value="1"/>
</dbReference>
<dbReference type="Pfam" id="PF00400">
    <property type="entry name" value="WD40"/>
    <property type="match status" value="4"/>
</dbReference>
<keyword evidence="6" id="KW-1185">Reference proteome</keyword>
<sequence length="1099" mass="117735">MPGPAVGVPAPWSVGEVVADQYRVLRVHTEGGMGVVYRVRHLEWDVDLAVKCPRPELFGTPEQQERFVREAETWVSLGLHPHVCGCHYVRVLDGLPRVFAEYLPGGSLREWIDDRRLYAGGPAESTARILRLAVETAWGLRHAHERGLVHQDVKPANVLLDLDGTAKVTDFGLAQARATGGERVSGGGMTMAYASPEQARREPLDHRTDLYSFAVSVVEMFTGEVTWLMGPVVGEALASYRSGGGRGFTPGSTWRPEGDGPPPLPEPVAELLARCLRERPADRPASMAEVADELADIHLQLTGRAIDRGEPREAELRADELNNRAVSMLDLGRVPEAEAAFGAALAADPRHPEATYNSGLMHWRQGGLTDEDLLAALDAARADGGAARLGPLIDAVQRERGAVGPAAEPTTWTVPWYEYERWTDSPWDGGRTRRAAPDIEIRPTPDGRLALTACDGAVKLWEVATGRCLRKLDELRHTVDLDADGRRAVGVGSDGLVRLFDLGDGRCLRVFTPYYRSGSTTVRSLRLLAEAGLVVGGTSDGTVLGWELTTGRARFILDGFSGGTVEATADGRLLVFDGPEGVVAVRDPAGAGEQTPLLERRYAHEPCCLSQDGRTVAAAVGDRLRVHGPGLDAEIAAGHGAGHRLALSPDGRLLAGGGLDGAVRLWEPDTGRCLRTFRGHRGHVDAVVFLADGRHLLSAGRDGTARRWPLPEPHPAAARLSRPRRHAELDDLSSRLAALVERAGREHAAGRCAAALDLLIRARALPGHERDPRVLTAWQELARDRRVTRTGLRAAWPARVLYEGAWGAPALAPDGRTVAVRVSGGIQLLAAETGERGPLIEGLSRVHGRLRFTGDGRTVLFAGGDGTLGSWSAATGARLGSARLALGAGTASFTADGRFVLARGADDGIRLFETATGACRRTLEGDHGRGPNLWGPALWLSPHGRTAVTAGPKHSIGLWDVPTGRRLREFHGHTATVTELLVDADRGLLLSGCGQDRAIRVWDLRTGACLRVLDDQPGGTGALRLSPDGRFVLSLGEDDGALRVWELGTGRCLRVLAGRPAGFSGVEPGPDGGSAVCVRGDGSVQLWCLDWELAVRRQS</sequence>
<organism evidence="5 6">
    <name type="scientific">Kitasatospora xanthocidica</name>
    <dbReference type="NCBI Taxonomy" id="83382"/>
    <lineage>
        <taxon>Bacteria</taxon>
        <taxon>Bacillati</taxon>
        <taxon>Actinomycetota</taxon>
        <taxon>Actinomycetes</taxon>
        <taxon>Kitasatosporales</taxon>
        <taxon>Streptomycetaceae</taxon>
        <taxon>Kitasatospora</taxon>
    </lineage>
</organism>
<dbReference type="Proteomes" id="UP000263377">
    <property type="component" value="Unassembled WGS sequence"/>
</dbReference>
<proteinExistence type="predicted"/>
<evidence type="ECO:0000256" key="1">
    <source>
        <dbReference type="ARBA" id="ARBA00022574"/>
    </source>
</evidence>
<dbReference type="SUPFAM" id="SSF56112">
    <property type="entry name" value="Protein kinase-like (PK-like)"/>
    <property type="match status" value="1"/>
</dbReference>
<evidence type="ECO:0000259" key="4">
    <source>
        <dbReference type="PROSITE" id="PS50011"/>
    </source>
</evidence>
<dbReference type="PROSITE" id="PS00108">
    <property type="entry name" value="PROTEIN_KINASE_ST"/>
    <property type="match status" value="1"/>
</dbReference>
<name>A0A372ZP28_9ACTN</name>
<dbReference type="CDD" id="cd00200">
    <property type="entry name" value="WD40"/>
    <property type="match status" value="2"/>
</dbReference>
<dbReference type="AlphaFoldDB" id="A0A372ZP28"/>
<dbReference type="PROSITE" id="PS50294">
    <property type="entry name" value="WD_REPEATS_REGION"/>
    <property type="match status" value="2"/>
</dbReference>
<dbReference type="Gene3D" id="1.25.40.10">
    <property type="entry name" value="Tetratricopeptide repeat domain"/>
    <property type="match status" value="1"/>
</dbReference>
<evidence type="ECO:0000313" key="6">
    <source>
        <dbReference type="Proteomes" id="UP000263377"/>
    </source>
</evidence>
<feature type="repeat" description="WD" evidence="3">
    <location>
        <begin position="677"/>
        <end position="708"/>
    </location>
</feature>
<feature type="repeat" description="WD" evidence="3">
    <location>
        <begin position="970"/>
        <end position="1012"/>
    </location>
</feature>
<dbReference type="InterPro" id="IPR015943">
    <property type="entry name" value="WD40/YVTN_repeat-like_dom_sf"/>
</dbReference>
<reference evidence="5 6" key="1">
    <citation type="submission" date="2018-08" db="EMBL/GenBank/DDBJ databases">
        <title>Diversity &amp; Physiological Properties of Lignin-Decomposing Actinobacteria from Soil.</title>
        <authorList>
            <person name="Roh S.G."/>
            <person name="Kim S.B."/>
        </authorList>
    </citation>
    <scope>NUCLEOTIDE SEQUENCE [LARGE SCALE GENOMIC DNA]</scope>
    <source>
        <strain evidence="5 6">MMS17-GH009</strain>
    </source>
</reference>
<dbReference type="InterPro" id="IPR011047">
    <property type="entry name" value="Quinoprotein_ADH-like_sf"/>
</dbReference>
<dbReference type="SMART" id="SM00320">
    <property type="entry name" value="WD40"/>
    <property type="match status" value="10"/>
</dbReference>
<dbReference type="GO" id="GO:0004672">
    <property type="term" value="F:protein kinase activity"/>
    <property type="evidence" value="ECO:0007669"/>
    <property type="project" value="InterPro"/>
</dbReference>
<dbReference type="InterPro" id="IPR001680">
    <property type="entry name" value="WD40_rpt"/>
</dbReference>
<dbReference type="InterPro" id="IPR011990">
    <property type="entry name" value="TPR-like_helical_dom_sf"/>
</dbReference>
<dbReference type="PANTHER" id="PTHR19879:SF9">
    <property type="entry name" value="TRANSCRIPTION INITIATION FACTOR TFIID SUBUNIT 5"/>
    <property type="match status" value="1"/>
</dbReference>
<dbReference type="Gene3D" id="1.10.510.10">
    <property type="entry name" value="Transferase(Phosphotransferase) domain 1"/>
    <property type="match status" value="1"/>
</dbReference>